<dbReference type="RefSeq" id="WP_204717053.1">
    <property type="nucleotide sequence ID" value="NZ_JACJLT010000456.1"/>
</dbReference>
<organism evidence="1 2">
    <name type="scientific">Fusobacterium mortiferum</name>
    <dbReference type="NCBI Taxonomy" id="850"/>
    <lineage>
        <taxon>Bacteria</taxon>
        <taxon>Fusobacteriati</taxon>
        <taxon>Fusobacteriota</taxon>
        <taxon>Fusobacteriia</taxon>
        <taxon>Fusobacteriales</taxon>
        <taxon>Fusobacteriaceae</taxon>
        <taxon>Fusobacterium</taxon>
    </lineage>
</organism>
<feature type="non-terminal residue" evidence="1">
    <location>
        <position position="1"/>
    </location>
</feature>
<evidence type="ECO:0000313" key="1">
    <source>
        <dbReference type="EMBL" id="MBM6876487.1"/>
    </source>
</evidence>
<accession>A0ABS2G5U1</accession>
<name>A0ABS2G5U1_FUSMR</name>
<reference evidence="1 2" key="1">
    <citation type="journal article" date="2021" name="Sci. Rep.">
        <title>The distribution of antibiotic resistance genes in chicken gut microbiota commensals.</title>
        <authorList>
            <person name="Juricova H."/>
            <person name="Matiasovicova J."/>
            <person name="Kubasova T."/>
            <person name="Cejkova D."/>
            <person name="Rychlik I."/>
        </authorList>
    </citation>
    <scope>NUCLEOTIDE SEQUENCE [LARGE SCALE GENOMIC DNA]</scope>
    <source>
        <strain evidence="1 2">An425</strain>
    </source>
</reference>
<protein>
    <recommendedName>
        <fullName evidence="3">YhgE/Pip domain-containing protein</fullName>
    </recommendedName>
</protein>
<gene>
    <name evidence="1" type="ORF">H6A04_12865</name>
</gene>
<comment type="caution">
    <text evidence="1">The sequence shown here is derived from an EMBL/GenBank/DDBJ whole genome shotgun (WGS) entry which is preliminary data.</text>
</comment>
<feature type="non-terminal residue" evidence="1">
    <location>
        <position position="82"/>
    </location>
</feature>
<evidence type="ECO:0000313" key="2">
    <source>
        <dbReference type="Proteomes" id="UP000728968"/>
    </source>
</evidence>
<dbReference type="Proteomes" id="UP000728968">
    <property type="component" value="Unassembled WGS sequence"/>
</dbReference>
<evidence type="ECO:0008006" key="3">
    <source>
        <dbReference type="Google" id="ProtNLM"/>
    </source>
</evidence>
<dbReference type="EMBL" id="JACJLT010000456">
    <property type="protein sequence ID" value="MBM6876487.1"/>
    <property type="molecule type" value="Genomic_DNA"/>
</dbReference>
<keyword evidence="2" id="KW-1185">Reference proteome</keyword>
<proteinExistence type="predicted"/>
<sequence length="82" mass="8985">EVVMADELVTQLSFNIDASPLESIEGITEQLNKTFKDTENKVAGIDVKQNKTFKNTKKNIETARNSVGGLSDGLKNTQTTLN</sequence>